<keyword evidence="3" id="KW-0238">DNA-binding</keyword>
<keyword evidence="7" id="KW-1185">Reference proteome</keyword>
<reference evidence="7" key="1">
    <citation type="journal article" date="2019" name="Int. J. Syst. Evol. Microbiol.">
        <title>The Global Catalogue of Microorganisms (GCM) 10K type strain sequencing project: providing services to taxonomists for standard genome sequencing and annotation.</title>
        <authorList>
            <consortium name="The Broad Institute Genomics Platform"/>
            <consortium name="The Broad Institute Genome Sequencing Center for Infectious Disease"/>
            <person name="Wu L."/>
            <person name="Ma J."/>
        </authorList>
    </citation>
    <scope>NUCLEOTIDE SEQUENCE [LARGE SCALE GENOMIC DNA]</scope>
    <source>
        <strain evidence="7">NBRC 106593</strain>
    </source>
</reference>
<comment type="similarity">
    <text evidence="1">Belongs to the LysR transcriptional regulatory family.</text>
</comment>
<evidence type="ECO:0000259" key="5">
    <source>
        <dbReference type="PROSITE" id="PS50931"/>
    </source>
</evidence>
<dbReference type="SUPFAM" id="SSF46785">
    <property type="entry name" value="Winged helix' DNA-binding domain"/>
    <property type="match status" value="1"/>
</dbReference>
<dbReference type="InterPro" id="IPR005119">
    <property type="entry name" value="LysR_subst-bd"/>
</dbReference>
<dbReference type="RefSeq" id="WP_377824876.1">
    <property type="nucleotide sequence ID" value="NZ_JBHSWJ010000002.1"/>
</dbReference>
<proteinExistence type="inferred from homology"/>
<keyword evidence="4" id="KW-0804">Transcription</keyword>
<dbReference type="Proteomes" id="UP001596356">
    <property type="component" value="Unassembled WGS sequence"/>
</dbReference>
<evidence type="ECO:0000256" key="3">
    <source>
        <dbReference type="ARBA" id="ARBA00023125"/>
    </source>
</evidence>
<dbReference type="Pfam" id="PF00126">
    <property type="entry name" value="HTH_1"/>
    <property type="match status" value="1"/>
</dbReference>
<dbReference type="SUPFAM" id="SSF53850">
    <property type="entry name" value="Periplasmic binding protein-like II"/>
    <property type="match status" value="1"/>
</dbReference>
<dbReference type="Pfam" id="PF03466">
    <property type="entry name" value="LysR_substrate"/>
    <property type="match status" value="1"/>
</dbReference>
<name>A0ABW2AYM3_9MICO</name>
<dbReference type="InterPro" id="IPR036388">
    <property type="entry name" value="WH-like_DNA-bd_sf"/>
</dbReference>
<accession>A0ABW2AYM3</accession>
<feature type="domain" description="HTH lysR-type" evidence="5">
    <location>
        <begin position="10"/>
        <end position="67"/>
    </location>
</feature>
<gene>
    <name evidence="6" type="ORF">ACFQBT_18085</name>
</gene>
<sequence>MSSSELSHVPDLAQLQAVLAVARDGSMTTAARRLGISQQAVSERIRTAERTLGIPVFERTARGVRLTAQGGVVIDWATDILTAAENLDHGVRTLGAAGRRSVAVAASNTVSECLLPGWASRLRTVDPQVRLHVLPGNSHQVVHEVSSGTAQLGFVESPRVPRTVRSRVIAHDRLVAVVAPDHPWAARSRPVPVAELTTTPLVLRESGSGTRAFLENAVGALAEAAAVLPSTAAVRDAVITLGAPAVLSSLAVSRDVETGRLIAVEVAGTSLRRALRAVWHPSSPPRGPAADLLSIAAGRHPAALS</sequence>
<dbReference type="Gene3D" id="1.10.10.10">
    <property type="entry name" value="Winged helix-like DNA-binding domain superfamily/Winged helix DNA-binding domain"/>
    <property type="match status" value="1"/>
</dbReference>
<dbReference type="EMBL" id="JBHSWJ010000002">
    <property type="protein sequence ID" value="MFC6715626.1"/>
    <property type="molecule type" value="Genomic_DNA"/>
</dbReference>
<evidence type="ECO:0000256" key="4">
    <source>
        <dbReference type="ARBA" id="ARBA00023163"/>
    </source>
</evidence>
<keyword evidence="2" id="KW-0805">Transcription regulation</keyword>
<dbReference type="InterPro" id="IPR000847">
    <property type="entry name" value="LysR_HTH_N"/>
</dbReference>
<dbReference type="PANTHER" id="PTHR30126">
    <property type="entry name" value="HTH-TYPE TRANSCRIPTIONAL REGULATOR"/>
    <property type="match status" value="1"/>
</dbReference>
<evidence type="ECO:0000313" key="6">
    <source>
        <dbReference type="EMBL" id="MFC6715626.1"/>
    </source>
</evidence>
<evidence type="ECO:0000256" key="2">
    <source>
        <dbReference type="ARBA" id="ARBA00023015"/>
    </source>
</evidence>
<dbReference type="Gene3D" id="3.40.190.10">
    <property type="entry name" value="Periplasmic binding protein-like II"/>
    <property type="match status" value="2"/>
</dbReference>
<organism evidence="6 7">
    <name type="scientific">Branchiibius cervicis</name>
    <dbReference type="NCBI Taxonomy" id="908252"/>
    <lineage>
        <taxon>Bacteria</taxon>
        <taxon>Bacillati</taxon>
        <taxon>Actinomycetota</taxon>
        <taxon>Actinomycetes</taxon>
        <taxon>Micrococcales</taxon>
        <taxon>Dermacoccaceae</taxon>
        <taxon>Branchiibius</taxon>
    </lineage>
</organism>
<comment type="caution">
    <text evidence="6">The sequence shown here is derived from an EMBL/GenBank/DDBJ whole genome shotgun (WGS) entry which is preliminary data.</text>
</comment>
<dbReference type="PANTHER" id="PTHR30126:SF39">
    <property type="entry name" value="HTH-TYPE TRANSCRIPTIONAL REGULATOR CYSL"/>
    <property type="match status" value="1"/>
</dbReference>
<evidence type="ECO:0000313" key="7">
    <source>
        <dbReference type="Proteomes" id="UP001596356"/>
    </source>
</evidence>
<evidence type="ECO:0000256" key="1">
    <source>
        <dbReference type="ARBA" id="ARBA00009437"/>
    </source>
</evidence>
<protein>
    <submittedName>
        <fullName evidence="6">LysR family transcriptional regulator</fullName>
    </submittedName>
</protein>
<dbReference type="PRINTS" id="PR00039">
    <property type="entry name" value="HTHLYSR"/>
</dbReference>
<dbReference type="InterPro" id="IPR036390">
    <property type="entry name" value="WH_DNA-bd_sf"/>
</dbReference>
<dbReference type="PROSITE" id="PS50931">
    <property type="entry name" value="HTH_LYSR"/>
    <property type="match status" value="1"/>
</dbReference>